<evidence type="ECO:0000256" key="1">
    <source>
        <dbReference type="SAM" id="MobiDB-lite"/>
    </source>
</evidence>
<evidence type="ECO:0000313" key="3">
    <source>
        <dbReference type="Proteomes" id="UP000887116"/>
    </source>
</evidence>
<feature type="non-terminal residue" evidence="2">
    <location>
        <position position="1"/>
    </location>
</feature>
<sequence>KEDSSENKSKKDDTIVDEIEESKKEFDCRKCGEGFKDFKGVIADVYKEAKQFPLDMYNSFNLLEEKQLCEREPENSPDENITGNSSRSRNSSVSSHKLQSSRKSFPAAIPINPERKLIKIFYDEYPTHVTPLQSLPYSQTLKEDSLSVKDSTAENILQPYKRSCCETGYASSQSECSKEDSVQSLTLETPKQRYSSSPELFREEPSRSVCRSKASHNLKSLRRSCTTTTERPGIEMVGRVFAKYPNYGTYLRTNPSSQALKEDSLIVKDSTAKNLLHYEIFCRAFWYRSLQSE</sequence>
<name>A0A8X6FE95_TRICU</name>
<dbReference type="EMBL" id="BMAO01031819">
    <property type="protein sequence ID" value="GFQ77858.1"/>
    <property type="molecule type" value="Genomic_DNA"/>
</dbReference>
<dbReference type="Proteomes" id="UP000887116">
    <property type="component" value="Unassembled WGS sequence"/>
</dbReference>
<keyword evidence="3" id="KW-1185">Reference proteome</keyword>
<evidence type="ECO:0000313" key="2">
    <source>
        <dbReference type="EMBL" id="GFQ77858.1"/>
    </source>
</evidence>
<organism evidence="2 3">
    <name type="scientific">Trichonephila clavata</name>
    <name type="common">Joro spider</name>
    <name type="synonym">Nephila clavata</name>
    <dbReference type="NCBI Taxonomy" id="2740835"/>
    <lineage>
        <taxon>Eukaryota</taxon>
        <taxon>Metazoa</taxon>
        <taxon>Ecdysozoa</taxon>
        <taxon>Arthropoda</taxon>
        <taxon>Chelicerata</taxon>
        <taxon>Arachnida</taxon>
        <taxon>Araneae</taxon>
        <taxon>Araneomorphae</taxon>
        <taxon>Entelegynae</taxon>
        <taxon>Araneoidea</taxon>
        <taxon>Nephilidae</taxon>
        <taxon>Trichonephila</taxon>
    </lineage>
</organism>
<dbReference type="AlphaFoldDB" id="A0A8X6FE95"/>
<feature type="region of interest" description="Disordered" evidence="1">
    <location>
        <begin position="69"/>
        <end position="106"/>
    </location>
</feature>
<dbReference type="OrthoDB" id="10577499at2759"/>
<feature type="compositionally biased region" description="Low complexity" evidence="1">
    <location>
        <begin position="84"/>
        <end position="95"/>
    </location>
</feature>
<protein>
    <submittedName>
        <fullName evidence="2">Uncharacterized protein</fullName>
    </submittedName>
</protein>
<reference evidence="2" key="1">
    <citation type="submission" date="2020-07" db="EMBL/GenBank/DDBJ databases">
        <title>Multicomponent nature underlies the extraordinary mechanical properties of spider dragline silk.</title>
        <authorList>
            <person name="Kono N."/>
            <person name="Nakamura H."/>
            <person name="Mori M."/>
            <person name="Yoshida Y."/>
            <person name="Ohtoshi R."/>
            <person name="Malay A.D."/>
            <person name="Moran D.A.P."/>
            <person name="Tomita M."/>
            <person name="Numata K."/>
            <person name="Arakawa K."/>
        </authorList>
    </citation>
    <scope>NUCLEOTIDE SEQUENCE</scope>
</reference>
<comment type="caution">
    <text evidence="2">The sequence shown here is derived from an EMBL/GenBank/DDBJ whole genome shotgun (WGS) entry which is preliminary data.</text>
</comment>
<gene>
    <name evidence="2" type="ORF">TNCT_310631</name>
</gene>
<accession>A0A8X6FE95</accession>
<proteinExistence type="predicted"/>